<dbReference type="InterPro" id="IPR022385">
    <property type="entry name" value="Rhs_assc_core"/>
</dbReference>
<dbReference type="NCBIfam" id="TIGR03696">
    <property type="entry name" value="Rhs_assc_core"/>
    <property type="match status" value="1"/>
</dbReference>
<accession>X0U659</accession>
<sequence length="195" mass="21669">MIALTDLGGSVVQRNTYTPYGQMTVNAVTELGDYDGDNDVDNADEALISGACAGSNPTEDCRTLDLNSDLVVDATDDTLIDALKTDLARHPAKTASAVDFPFGPHGDYYDVELGGYYKRARHYIPHRGFMQRDPFGYIDGLNQREYLASNPTTMLDPTGTWIPGRPTGRWGRPWPISFWMTVIRGYHLFWGAILE</sequence>
<dbReference type="Gene3D" id="1.10.1330.10">
    <property type="entry name" value="Dockerin domain"/>
    <property type="match status" value="1"/>
</dbReference>
<dbReference type="AlphaFoldDB" id="X0U659"/>
<dbReference type="EMBL" id="BARS01018471">
    <property type="protein sequence ID" value="GAF94846.1"/>
    <property type="molecule type" value="Genomic_DNA"/>
</dbReference>
<dbReference type="SUPFAM" id="SSF63446">
    <property type="entry name" value="Type I dockerin domain"/>
    <property type="match status" value="1"/>
</dbReference>
<dbReference type="Gene3D" id="2.180.10.10">
    <property type="entry name" value="RHS repeat-associated core"/>
    <property type="match status" value="1"/>
</dbReference>
<reference evidence="1" key="1">
    <citation type="journal article" date="2014" name="Front. Microbiol.">
        <title>High frequency of phylogenetically diverse reductive dehalogenase-homologous genes in deep subseafloor sedimentary metagenomes.</title>
        <authorList>
            <person name="Kawai M."/>
            <person name="Futagami T."/>
            <person name="Toyoda A."/>
            <person name="Takaki Y."/>
            <person name="Nishi S."/>
            <person name="Hori S."/>
            <person name="Arai W."/>
            <person name="Tsubouchi T."/>
            <person name="Morono Y."/>
            <person name="Uchiyama I."/>
            <person name="Ito T."/>
            <person name="Fujiyama A."/>
            <person name="Inagaki F."/>
            <person name="Takami H."/>
        </authorList>
    </citation>
    <scope>NUCLEOTIDE SEQUENCE</scope>
    <source>
        <strain evidence="1">Expedition CK06-06</strain>
    </source>
</reference>
<dbReference type="GO" id="GO:0000272">
    <property type="term" value="P:polysaccharide catabolic process"/>
    <property type="evidence" value="ECO:0007669"/>
    <property type="project" value="InterPro"/>
</dbReference>
<evidence type="ECO:0008006" key="2">
    <source>
        <dbReference type="Google" id="ProtNLM"/>
    </source>
</evidence>
<protein>
    <recommendedName>
        <fullName evidence="2">RHS repeat-associated core domain-containing protein</fullName>
    </recommendedName>
</protein>
<name>X0U659_9ZZZZ</name>
<evidence type="ECO:0000313" key="1">
    <source>
        <dbReference type="EMBL" id="GAF94846.1"/>
    </source>
</evidence>
<organism evidence="1">
    <name type="scientific">marine sediment metagenome</name>
    <dbReference type="NCBI Taxonomy" id="412755"/>
    <lineage>
        <taxon>unclassified sequences</taxon>
        <taxon>metagenomes</taxon>
        <taxon>ecological metagenomes</taxon>
    </lineage>
</organism>
<comment type="caution">
    <text evidence="1">The sequence shown here is derived from an EMBL/GenBank/DDBJ whole genome shotgun (WGS) entry which is preliminary data.</text>
</comment>
<feature type="non-terminal residue" evidence="1">
    <location>
        <position position="195"/>
    </location>
</feature>
<gene>
    <name evidence="1" type="ORF">S01H1_30050</name>
</gene>
<dbReference type="InterPro" id="IPR036439">
    <property type="entry name" value="Dockerin_dom_sf"/>
</dbReference>
<proteinExistence type="predicted"/>